<evidence type="ECO:0000256" key="2">
    <source>
        <dbReference type="ARBA" id="ARBA00022714"/>
    </source>
</evidence>
<sequence>MSDWFDVGDAGDFADGEVAPAMAGGQPVAVFRIGEELFALKDLCTHGNARLSDGYVEDGCVECPLHQGLFDIRSGAARCAPVTEAVRSFPVRVVAGRVEVGMAAQAQNESAPVVRKLHARIAGITRAAPDVAVLELHCQAEADSGAETFVYQAGQYVDVLLDDGQRRSYSMATPAAASAGLHTIELHVRHLPGGLFTDRVFNGMQAGDMLQLEGPGGSFYLREGDAPLVLLASGTGFAPIKALVEEAIANNISRPMRLYWGGRRQADLYMDVLCREWAARFPWFEYVPVLSEPDIPAGKHAQSDQQDEAGTPACAWSGRTGFVHLAVMQDLPDLRRYQVYACGAPVVVESARRDFTARCGLADADFFADAFLSKADGRT</sequence>
<dbReference type="SUPFAM" id="SSF50022">
    <property type="entry name" value="ISP domain"/>
    <property type="match status" value="1"/>
</dbReference>
<dbReference type="Pfam" id="PF00970">
    <property type="entry name" value="FAD_binding_6"/>
    <property type="match status" value="1"/>
</dbReference>
<dbReference type="CDD" id="cd03528">
    <property type="entry name" value="Rieske_RO_ferredoxin"/>
    <property type="match status" value="1"/>
</dbReference>
<evidence type="ECO:0000259" key="8">
    <source>
        <dbReference type="PROSITE" id="PS51384"/>
    </source>
</evidence>
<evidence type="ECO:0000313" key="9">
    <source>
        <dbReference type="EMBL" id="MFL9925371.1"/>
    </source>
</evidence>
<comment type="caution">
    <text evidence="9">The sequence shown here is derived from an EMBL/GenBank/DDBJ whole genome shotgun (WGS) entry which is preliminary data.</text>
</comment>
<keyword evidence="4" id="KW-0408">Iron</keyword>
<evidence type="ECO:0000313" key="10">
    <source>
        <dbReference type="Proteomes" id="UP001629246"/>
    </source>
</evidence>
<keyword evidence="3" id="KW-0479">Metal-binding</keyword>
<gene>
    <name evidence="9" type="ORF">PQR62_13925</name>
</gene>
<evidence type="ECO:0000256" key="6">
    <source>
        <dbReference type="ARBA" id="ARBA00034078"/>
    </source>
</evidence>
<dbReference type="Pfam" id="PF00175">
    <property type="entry name" value="NAD_binding_1"/>
    <property type="match status" value="1"/>
</dbReference>
<protein>
    <submittedName>
        <fullName evidence="9">Rieske 2Fe-2S domain-containing protein</fullName>
    </submittedName>
</protein>
<dbReference type="InterPro" id="IPR008333">
    <property type="entry name" value="Cbr1-like_FAD-bd_dom"/>
</dbReference>
<dbReference type="PROSITE" id="PS51296">
    <property type="entry name" value="RIESKE"/>
    <property type="match status" value="1"/>
</dbReference>
<dbReference type="Proteomes" id="UP001629246">
    <property type="component" value="Unassembled WGS sequence"/>
</dbReference>
<comment type="cofactor">
    <cofactor evidence="1">
        <name>FAD</name>
        <dbReference type="ChEBI" id="CHEBI:57692"/>
    </cofactor>
</comment>
<dbReference type="PROSITE" id="PS51384">
    <property type="entry name" value="FAD_FR"/>
    <property type="match status" value="1"/>
</dbReference>
<keyword evidence="2" id="KW-0001">2Fe-2S</keyword>
<comment type="cofactor">
    <cofactor evidence="6">
        <name>[2Fe-2S] cluster</name>
        <dbReference type="ChEBI" id="CHEBI:190135"/>
    </cofactor>
</comment>
<evidence type="ECO:0000259" key="7">
    <source>
        <dbReference type="PROSITE" id="PS51296"/>
    </source>
</evidence>
<dbReference type="Gene3D" id="2.102.10.10">
    <property type="entry name" value="Rieske [2Fe-2S] iron-sulphur domain"/>
    <property type="match status" value="1"/>
</dbReference>
<dbReference type="EMBL" id="JAQQFM010000006">
    <property type="protein sequence ID" value="MFL9925371.1"/>
    <property type="molecule type" value="Genomic_DNA"/>
</dbReference>
<dbReference type="Pfam" id="PF00355">
    <property type="entry name" value="Rieske"/>
    <property type="match status" value="1"/>
</dbReference>
<dbReference type="InterPro" id="IPR001709">
    <property type="entry name" value="Flavoprot_Pyr_Nucl_cyt_Rdtase"/>
</dbReference>
<reference evidence="9 10" key="1">
    <citation type="journal article" date="2024" name="Chem. Sci.">
        <title>Discovery of megapolipeptins by genome mining of a Burkholderiales bacteria collection.</title>
        <authorList>
            <person name="Paulo B.S."/>
            <person name="Recchia M.J.J."/>
            <person name="Lee S."/>
            <person name="Fergusson C.H."/>
            <person name="Romanowski S.B."/>
            <person name="Hernandez A."/>
            <person name="Krull N."/>
            <person name="Liu D.Y."/>
            <person name="Cavanagh H."/>
            <person name="Bos A."/>
            <person name="Gray C.A."/>
            <person name="Murphy B.T."/>
            <person name="Linington R.G."/>
            <person name="Eustaquio A.S."/>
        </authorList>
    </citation>
    <scope>NUCLEOTIDE SEQUENCE [LARGE SCALE GENOMIC DNA]</scope>
    <source>
        <strain evidence="9 10">RL21-008-BIB-A</strain>
    </source>
</reference>
<dbReference type="InterPro" id="IPR039261">
    <property type="entry name" value="FNR_nucleotide-bd"/>
</dbReference>
<name>A0ABW9A917_9BURK</name>
<dbReference type="InterPro" id="IPR017941">
    <property type="entry name" value="Rieske_2Fe-2S"/>
</dbReference>
<dbReference type="PANTHER" id="PTHR47354">
    <property type="entry name" value="NADH OXIDOREDUCTASE HCR"/>
    <property type="match status" value="1"/>
</dbReference>
<dbReference type="PRINTS" id="PR00371">
    <property type="entry name" value="FPNCR"/>
</dbReference>
<proteinExistence type="predicted"/>
<dbReference type="InterPro" id="IPR050415">
    <property type="entry name" value="MRET"/>
</dbReference>
<evidence type="ECO:0000256" key="5">
    <source>
        <dbReference type="ARBA" id="ARBA00023014"/>
    </source>
</evidence>
<dbReference type="InterPro" id="IPR036922">
    <property type="entry name" value="Rieske_2Fe-2S_sf"/>
</dbReference>
<dbReference type="InterPro" id="IPR017927">
    <property type="entry name" value="FAD-bd_FR_type"/>
</dbReference>
<keyword evidence="5" id="KW-0411">Iron-sulfur</keyword>
<dbReference type="CDD" id="cd06189">
    <property type="entry name" value="flavin_oxioreductase"/>
    <property type="match status" value="1"/>
</dbReference>
<evidence type="ECO:0000256" key="1">
    <source>
        <dbReference type="ARBA" id="ARBA00001974"/>
    </source>
</evidence>
<feature type="domain" description="Rieske" evidence="7">
    <location>
        <begin position="4"/>
        <end position="100"/>
    </location>
</feature>
<dbReference type="InterPro" id="IPR017938">
    <property type="entry name" value="Riboflavin_synthase-like_b-brl"/>
</dbReference>
<dbReference type="PRINTS" id="PR00410">
    <property type="entry name" value="PHEHYDRXLASE"/>
</dbReference>
<dbReference type="SUPFAM" id="SSF63380">
    <property type="entry name" value="Riboflavin synthase domain-like"/>
    <property type="match status" value="1"/>
</dbReference>
<feature type="domain" description="FAD-binding FR-type" evidence="8">
    <location>
        <begin position="114"/>
        <end position="222"/>
    </location>
</feature>
<organism evidence="9 10">
    <name type="scientific">Herbaspirillum lusitanum</name>
    <dbReference type="NCBI Taxonomy" id="213312"/>
    <lineage>
        <taxon>Bacteria</taxon>
        <taxon>Pseudomonadati</taxon>
        <taxon>Pseudomonadota</taxon>
        <taxon>Betaproteobacteria</taxon>
        <taxon>Burkholderiales</taxon>
        <taxon>Oxalobacteraceae</taxon>
        <taxon>Herbaspirillum</taxon>
    </lineage>
</organism>
<dbReference type="InterPro" id="IPR001433">
    <property type="entry name" value="OxRdtase_FAD/NAD-bd"/>
</dbReference>
<evidence type="ECO:0000256" key="4">
    <source>
        <dbReference type="ARBA" id="ARBA00023004"/>
    </source>
</evidence>
<keyword evidence="10" id="KW-1185">Reference proteome</keyword>
<dbReference type="NCBIfam" id="NF041683">
    <property type="entry name" value="ant_diox_AndAb"/>
    <property type="match status" value="1"/>
</dbReference>
<dbReference type="SUPFAM" id="SSF52343">
    <property type="entry name" value="Ferredoxin reductase-like, C-terminal NADP-linked domain"/>
    <property type="match status" value="1"/>
</dbReference>
<dbReference type="PANTHER" id="PTHR47354:SF5">
    <property type="entry name" value="PROTEIN RFBI"/>
    <property type="match status" value="1"/>
</dbReference>
<evidence type="ECO:0000256" key="3">
    <source>
        <dbReference type="ARBA" id="ARBA00022723"/>
    </source>
</evidence>
<dbReference type="RefSeq" id="WP_408158569.1">
    <property type="nucleotide sequence ID" value="NZ_JAQQFM010000006.1"/>
</dbReference>
<dbReference type="Gene3D" id="3.40.50.80">
    <property type="entry name" value="Nucleotide-binding domain of ferredoxin-NADP reductase (FNR) module"/>
    <property type="match status" value="1"/>
</dbReference>
<accession>A0ABW9A917</accession>
<dbReference type="Gene3D" id="2.40.30.10">
    <property type="entry name" value="Translation factors"/>
    <property type="match status" value="1"/>
</dbReference>